<evidence type="ECO:0000313" key="1">
    <source>
        <dbReference type="EMBL" id="KAI5323676.1"/>
    </source>
</evidence>
<organism evidence="1 2">
    <name type="scientific">Prunus dulcis</name>
    <name type="common">Almond</name>
    <name type="synonym">Amygdalus dulcis</name>
    <dbReference type="NCBI Taxonomy" id="3755"/>
    <lineage>
        <taxon>Eukaryota</taxon>
        <taxon>Viridiplantae</taxon>
        <taxon>Streptophyta</taxon>
        <taxon>Embryophyta</taxon>
        <taxon>Tracheophyta</taxon>
        <taxon>Spermatophyta</taxon>
        <taxon>Magnoliopsida</taxon>
        <taxon>eudicotyledons</taxon>
        <taxon>Gunneridae</taxon>
        <taxon>Pentapetalae</taxon>
        <taxon>rosids</taxon>
        <taxon>fabids</taxon>
        <taxon>Rosales</taxon>
        <taxon>Rosaceae</taxon>
        <taxon>Amygdaloideae</taxon>
        <taxon>Amygdaleae</taxon>
        <taxon>Prunus</taxon>
    </lineage>
</organism>
<dbReference type="Proteomes" id="UP001054821">
    <property type="component" value="Chromosome 6"/>
</dbReference>
<accession>A0AAD4YW68</accession>
<evidence type="ECO:0000313" key="2">
    <source>
        <dbReference type="Proteomes" id="UP001054821"/>
    </source>
</evidence>
<protein>
    <submittedName>
        <fullName evidence="1">Uncharacterized protein</fullName>
    </submittedName>
</protein>
<sequence>MSLLPIGMFRDDRAKESRATSLERLALTSLLPIGKFLADRAKESRTTCADVPPSYQQVPCRSCEEVSSEAR</sequence>
<reference evidence="1 2" key="1">
    <citation type="journal article" date="2022" name="G3 (Bethesda)">
        <title>Whole-genome sequence and methylome profiling of the almond [Prunus dulcis (Mill.) D.A. Webb] cultivar 'Nonpareil'.</title>
        <authorList>
            <person name="D'Amico-Willman K.M."/>
            <person name="Ouma W.Z."/>
            <person name="Meulia T."/>
            <person name="Sideli G.M."/>
            <person name="Gradziel T.M."/>
            <person name="Fresnedo-Ramirez J."/>
        </authorList>
    </citation>
    <scope>NUCLEOTIDE SEQUENCE [LARGE SCALE GENOMIC DNA]</scope>
    <source>
        <strain evidence="1">Clone GOH B32 T37-40</strain>
    </source>
</reference>
<proteinExistence type="predicted"/>
<keyword evidence="2" id="KW-1185">Reference proteome</keyword>
<dbReference type="AlphaFoldDB" id="A0AAD4YW68"/>
<dbReference type="EMBL" id="JAJFAZ020000006">
    <property type="protein sequence ID" value="KAI5323676.1"/>
    <property type="molecule type" value="Genomic_DNA"/>
</dbReference>
<gene>
    <name evidence="1" type="ORF">L3X38_032748</name>
</gene>
<name>A0AAD4YW68_PRUDU</name>
<comment type="caution">
    <text evidence="1">The sequence shown here is derived from an EMBL/GenBank/DDBJ whole genome shotgun (WGS) entry which is preliminary data.</text>
</comment>